<sequence>MIHATLHSNADFDVGFNVHTRAGHMPRWIRTLLLCVTVVCASLLLPAKSAHAQATGITSLSCPDANIFSNLFNGVCWSSMFPLRIAGVDLFSPADGIGAPYNATSHPFCECNGSVGHLPTVGFTVGFWMPDKLIETTRYPYCSPTLGGISLTSSPPNGISTSGTLPGGVSNFGRPALGGEDDSSNPDEAGLRQFNMFEFPLLEILDLLNVPCNPDGAIGLDFAASSEEIPGWDKPELANYMNPETAVFANPTAMLALPVSCALASSGLTPQTDDLMFWAMGCWGDAFPLDGFGGQSDQVQDSSLVLARAMLMFSQTPGSSLANRTVGDDVVSGSCAPVFSPPLQKSAFKISMLFPVAEAGSGLPGAGGFGTNGQPASISSSLNNPANTGPGTSPVGTSAAGQVVDFSSVTNGRCAHRIGETTFRWGDWRTRPGTGEDQVYMIWRWVDCCVGVF</sequence>
<dbReference type="Proteomes" id="UP000008316">
    <property type="component" value="Plasmid bgla_3p"/>
</dbReference>
<dbReference type="InterPro" id="IPR009649">
    <property type="entry name" value="TraU"/>
</dbReference>
<evidence type="ECO:0000256" key="1">
    <source>
        <dbReference type="SAM" id="MobiDB-lite"/>
    </source>
</evidence>
<dbReference type="AlphaFoldDB" id="F2LSG0"/>
<gene>
    <name evidence="2" type="ordered locus">bgla_3p0550</name>
</gene>
<protein>
    <submittedName>
        <fullName evidence="2">Conjugal transfer protein TraU</fullName>
    </submittedName>
</protein>
<proteinExistence type="predicted"/>
<dbReference type="Pfam" id="PF06834">
    <property type="entry name" value="TraU"/>
    <property type="match status" value="2"/>
</dbReference>
<accession>F2LSG0</accession>
<name>F2LSG0_BURGS</name>
<evidence type="ECO:0000313" key="3">
    <source>
        <dbReference type="Proteomes" id="UP000008316"/>
    </source>
</evidence>
<keyword evidence="2" id="KW-0614">Plasmid</keyword>
<organism evidence="2 3">
    <name type="scientific">Burkholderia gladioli (strain BSR3)</name>
    <dbReference type="NCBI Taxonomy" id="999541"/>
    <lineage>
        <taxon>Bacteria</taxon>
        <taxon>Pseudomonadati</taxon>
        <taxon>Pseudomonadota</taxon>
        <taxon>Betaproteobacteria</taxon>
        <taxon>Burkholderiales</taxon>
        <taxon>Burkholderiaceae</taxon>
        <taxon>Burkholderia</taxon>
    </lineage>
</organism>
<feature type="compositionally biased region" description="Polar residues" evidence="1">
    <location>
        <begin position="372"/>
        <end position="398"/>
    </location>
</feature>
<reference evidence="2 3" key="1">
    <citation type="journal article" date="2011" name="J. Bacteriol.">
        <title>Complete genome sequence of Burkholderia gladioli BSR3.</title>
        <authorList>
            <person name="Seo Y.S."/>
            <person name="Lim J."/>
            <person name="Choi B.S."/>
            <person name="Kim H."/>
            <person name="Goo E."/>
            <person name="Lee B."/>
            <person name="Lim J.S."/>
            <person name="Choi I.Y."/>
            <person name="Moon J.S."/>
            <person name="Kim J."/>
            <person name="Hwang I."/>
        </authorList>
    </citation>
    <scope>NUCLEOTIDE SEQUENCE [LARGE SCALE GENOMIC DNA]</scope>
    <source>
        <strain evidence="3">BSR3</strain>
    </source>
</reference>
<dbReference type="RefSeq" id="WP_013691891.1">
    <property type="nucleotide sequence ID" value="NC_015378.1"/>
</dbReference>
<feature type="region of interest" description="Disordered" evidence="1">
    <location>
        <begin position="367"/>
        <end position="398"/>
    </location>
</feature>
<keyword evidence="3" id="KW-1185">Reference proteome</keyword>
<dbReference type="EMBL" id="CP002603">
    <property type="protein sequence ID" value="AEA65756.1"/>
    <property type="molecule type" value="Genomic_DNA"/>
</dbReference>
<dbReference type="HOGENOM" id="CLU_058410_0_0_4"/>
<geneLocation type="plasmid" evidence="2 3">
    <name>bgla_3p</name>
</geneLocation>
<dbReference type="KEGG" id="bgd:bgla_3p0550"/>
<evidence type="ECO:0000313" key="2">
    <source>
        <dbReference type="EMBL" id="AEA65756.1"/>
    </source>
</evidence>